<name>A0A2P2MEQ8_RHIMU</name>
<proteinExistence type="predicted"/>
<organism evidence="1">
    <name type="scientific">Rhizophora mucronata</name>
    <name type="common">Asiatic mangrove</name>
    <dbReference type="NCBI Taxonomy" id="61149"/>
    <lineage>
        <taxon>Eukaryota</taxon>
        <taxon>Viridiplantae</taxon>
        <taxon>Streptophyta</taxon>
        <taxon>Embryophyta</taxon>
        <taxon>Tracheophyta</taxon>
        <taxon>Spermatophyta</taxon>
        <taxon>Magnoliopsida</taxon>
        <taxon>eudicotyledons</taxon>
        <taxon>Gunneridae</taxon>
        <taxon>Pentapetalae</taxon>
        <taxon>rosids</taxon>
        <taxon>fabids</taxon>
        <taxon>Malpighiales</taxon>
        <taxon>Rhizophoraceae</taxon>
        <taxon>Rhizophora</taxon>
    </lineage>
</organism>
<sequence>MRSLDLWLQQTVKAGATVMSFILKESGVTQVLC</sequence>
<dbReference type="EMBL" id="GGEC01048226">
    <property type="protein sequence ID" value="MBX28710.1"/>
    <property type="molecule type" value="Transcribed_RNA"/>
</dbReference>
<accession>A0A2P2MEQ8</accession>
<protein>
    <submittedName>
        <fullName evidence="1">Uncharacterized protein</fullName>
    </submittedName>
</protein>
<evidence type="ECO:0000313" key="1">
    <source>
        <dbReference type="EMBL" id="MBX28710.1"/>
    </source>
</evidence>
<dbReference type="AlphaFoldDB" id="A0A2P2MEQ8"/>
<reference evidence="1" key="1">
    <citation type="submission" date="2018-02" db="EMBL/GenBank/DDBJ databases">
        <title>Rhizophora mucronata_Transcriptome.</title>
        <authorList>
            <person name="Meera S.P."/>
            <person name="Sreeshan A."/>
            <person name="Augustine A."/>
        </authorList>
    </citation>
    <scope>NUCLEOTIDE SEQUENCE</scope>
    <source>
        <tissue evidence="1">Leaf</tissue>
    </source>
</reference>